<dbReference type="GO" id="GO:0016747">
    <property type="term" value="F:acyltransferase activity, transferring groups other than amino-acyl groups"/>
    <property type="evidence" value="ECO:0007669"/>
    <property type="project" value="InterPro"/>
</dbReference>
<dbReference type="OrthoDB" id="57427at2157"/>
<dbReference type="GO" id="GO:0032259">
    <property type="term" value="P:methylation"/>
    <property type="evidence" value="ECO:0007669"/>
    <property type="project" value="UniProtKB-KW"/>
</dbReference>
<accession>A0A062V6R3</accession>
<reference evidence="4 5" key="1">
    <citation type="journal article" date="2013" name="Nature">
        <title>Anaerobic oxidation of methane coupled to nitrate reduction in a novel archaeal lineage.</title>
        <authorList>
            <person name="Haroon M.F."/>
            <person name="Hu S."/>
            <person name="Shi Y."/>
            <person name="Imelfort M."/>
            <person name="Keller J."/>
            <person name="Hugenholtz P."/>
            <person name="Yuan Z."/>
            <person name="Tyson G.W."/>
        </authorList>
    </citation>
    <scope>NUCLEOTIDE SEQUENCE [LARGE SCALE GENOMIC DNA]</scope>
    <source>
        <strain evidence="4 5">ANME-2d</strain>
    </source>
</reference>
<dbReference type="SUPFAM" id="SSF53335">
    <property type="entry name" value="S-adenosyl-L-methionine-dependent methyltransferases"/>
    <property type="match status" value="1"/>
</dbReference>
<dbReference type="PATRIC" id="fig|1392998.3.peg.395"/>
<evidence type="ECO:0000259" key="3">
    <source>
        <dbReference type="PROSITE" id="PS51186"/>
    </source>
</evidence>
<organism evidence="4 5">
    <name type="scientific">Candidatus Methanoperedens nitratireducens</name>
    <dbReference type="NCBI Taxonomy" id="1392998"/>
    <lineage>
        <taxon>Archaea</taxon>
        <taxon>Methanobacteriati</taxon>
        <taxon>Methanobacteriota</taxon>
        <taxon>Stenosarchaea group</taxon>
        <taxon>Methanomicrobia</taxon>
        <taxon>Methanosarcinales</taxon>
        <taxon>ANME-2 cluster</taxon>
        <taxon>Candidatus Methanoperedentaceae</taxon>
        <taxon>Candidatus Methanoperedens</taxon>
    </lineage>
</organism>
<feature type="domain" description="N-acetyltransferase" evidence="3">
    <location>
        <begin position="1"/>
        <end position="144"/>
    </location>
</feature>
<dbReference type="CDD" id="cd04301">
    <property type="entry name" value="NAT_SF"/>
    <property type="match status" value="1"/>
</dbReference>
<dbReference type="Pfam" id="PF13508">
    <property type="entry name" value="Acetyltransf_7"/>
    <property type="match status" value="1"/>
</dbReference>
<dbReference type="InterPro" id="IPR029063">
    <property type="entry name" value="SAM-dependent_MTases_sf"/>
</dbReference>
<dbReference type="EMBL" id="JMIY01000001">
    <property type="protein sequence ID" value="KCZ72977.1"/>
    <property type="molecule type" value="Genomic_DNA"/>
</dbReference>
<proteinExistence type="predicted"/>
<comment type="caution">
    <text evidence="4">The sequence shown here is derived from an EMBL/GenBank/DDBJ whole genome shotgun (WGS) entry which is preliminary data.</text>
</comment>
<keyword evidence="5" id="KW-1185">Reference proteome</keyword>
<dbReference type="SUPFAM" id="SSF55729">
    <property type="entry name" value="Acyl-CoA N-acyltransferases (Nat)"/>
    <property type="match status" value="1"/>
</dbReference>
<evidence type="ECO:0000256" key="1">
    <source>
        <dbReference type="ARBA" id="ARBA00022603"/>
    </source>
</evidence>
<protein>
    <submittedName>
        <fullName evidence="4">Acetyltransferase (GNAT) family protein</fullName>
    </submittedName>
</protein>
<evidence type="ECO:0000256" key="2">
    <source>
        <dbReference type="ARBA" id="ARBA00022679"/>
    </source>
</evidence>
<dbReference type="Pfam" id="PF13649">
    <property type="entry name" value="Methyltransf_25"/>
    <property type="match status" value="1"/>
</dbReference>
<dbReference type="PANTHER" id="PTHR43861:SF1">
    <property type="entry name" value="TRANS-ACONITATE 2-METHYLTRANSFERASE"/>
    <property type="match status" value="1"/>
</dbReference>
<dbReference type="GO" id="GO:0008168">
    <property type="term" value="F:methyltransferase activity"/>
    <property type="evidence" value="ECO:0007669"/>
    <property type="project" value="UniProtKB-KW"/>
</dbReference>
<dbReference type="Proteomes" id="UP000027153">
    <property type="component" value="Unassembled WGS sequence"/>
</dbReference>
<evidence type="ECO:0000313" key="5">
    <source>
        <dbReference type="Proteomes" id="UP000027153"/>
    </source>
</evidence>
<dbReference type="Gene3D" id="3.40.50.150">
    <property type="entry name" value="Vaccinia Virus protein VP39"/>
    <property type="match status" value="1"/>
</dbReference>
<evidence type="ECO:0000313" key="4">
    <source>
        <dbReference type="EMBL" id="KCZ72977.1"/>
    </source>
</evidence>
<gene>
    <name evidence="4" type="ORF">ANME2D_00035</name>
</gene>
<dbReference type="InterPro" id="IPR000182">
    <property type="entry name" value="GNAT_dom"/>
</dbReference>
<dbReference type="Gene3D" id="3.40.630.30">
    <property type="match status" value="1"/>
</dbReference>
<sequence>MNITLIERSPTVEEYQRLCKAVGWNRINDIAAEAGLHNSLYSVCVIYRDEVVGCGRVIGDGIYFYIQDIMVLPGFQGKGIGKHIMDALMDFLNSHVCNSAFIGLMAAKGVSKFYERYGFIERPPDRPGMFQKYIGTGRERKMNPCPGWQYNEMKQVGADYADIREVQAYDSRMQKLRDIKEETEKILNSINLTRNQTVLEFGTGTGEFAIEAAQHCSKIYATDVSVQMLEFAQRKAAMHGIKNIEFHNAGFLTYEHAGEPLDAVVSQLALHHLPDFWKMIALRRIHGMLKEGGKFYLRDTVYSFDVDNYMDFFNRWIEGIRQAAGDELADDAETAIRDEYTTPGWIMEELLKRAGFHIDEAEYSYGFMAVYVCTKS</sequence>
<dbReference type="InterPro" id="IPR041698">
    <property type="entry name" value="Methyltransf_25"/>
</dbReference>
<keyword evidence="2 4" id="KW-0808">Transferase</keyword>
<keyword evidence="1" id="KW-0489">Methyltransferase</keyword>
<dbReference type="InterPro" id="IPR016181">
    <property type="entry name" value="Acyl_CoA_acyltransferase"/>
</dbReference>
<dbReference type="PANTHER" id="PTHR43861">
    <property type="entry name" value="TRANS-ACONITATE 2-METHYLTRANSFERASE-RELATED"/>
    <property type="match status" value="1"/>
</dbReference>
<dbReference type="CDD" id="cd02440">
    <property type="entry name" value="AdoMet_MTases"/>
    <property type="match status" value="1"/>
</dbReference>
<dbReference type="PROSITE" id="PS51186">
    <property type="entry name" value="GNAT"/>
    <property type="match status" value="1"/>
</dbReference>
<dbReference type="AlphaFoldDB" id="A0A062V6R3"/>
<dbReference type="RefSeq" id="WP_198527316.1">
    <property type="nucleotide sequence ID" value="NZ_JMIY01000001.1"/>
</dbReference>
<name>A0A062V6R3_9EURY</name>